<dbReference type="PANTHER" id="PTHR12461:SF105">
    <property type="entry name" value="HYPOXIA-INDUCIBLE FACTOR 1-ALPHA INHIBITOR"/>
    <property type="match status" value="1"/>
</dbReference>
<dbReference type="Proteomes" id="UP000813385">
    <property type="component" value="Unassembled WGS sequence"/>
</dbReference>
<evidence type="ECO:0000313" key="2">
    <source>
        <dbReference type="EMBL" id="KAH7375280.1"/>
    </source>
</evidence>
<dbReference type="InterPro" id="IPR041667">
    <property type="entry name" value="Cupin_8"/>
</dbReference>
<protein>
    <recommendedName>
        <fullName evidence="1">JmjC domain-containing protein</fullName>
    </recommendedName>
</protein>
<comment type="caution">
    <text evidence="2">The sequence shown here is derived from an EMBL/GenBank/DDBJ whole genome shotgun (WGS) entry which is preliminary data.</text>
</comment>
<reference evidence="2" key="1">
    <citation type="journal article" date="2021" name="Nat. Commun.">
        <title>Genetic determinants of endophytism in the Arabidopsis root mycobiome.</title>
        <authorList>
            <person name="Mesny F."/>
            <person name="Miyauchi S."/>
            <person name="Thiergart T."/>
            <person name="Pickel B."/>
            <person name="Atanasova L."/>
            <person name="Karlsson M."/>
            <person name="Huettel B."/>
            <person name="Barry K.W."/>
            <person name="Haridas S."/>
            <person name="Chen C."/>
            <person name="Bauer D."/>
            <person name="Andreopoulos W."/>
            <person name="Pangilinan J."/>
            <person name="LaButti K."/>
            <person name="Riley R."/>
            <person name="Lipzen A."/>
            <person name="Clum A."/>
            <person name="Drula E."/>
            <person name="Henrissat B."/>
            <person name="Kohler A."/>
            <person name="Grigoriev I.V."/>
            <person name="Martin F.M."/>
            <person name="Hacquard S."/>
        </authorList>
    </citation>
    <scope>NUCLEOTIDE SEQUENCE</scope>
    <source>
        <strain evidence="2">MPI-CAGE-AT-0016</strain>
    </source>
</reference>
<proteinExistence type="predicted"/>
<dbReference type="PANTHER" id="PTHR12461">
    <property type="entry name" value="HYPOXIA-INDUCIBLE FACTOR 1 ALPHA INHIBITOR-RELATED"/>
    <property type="match status" value="1"/>
</dbReference>
<dbReference type="SUPFAM" id="SSF51197">
    <property type="entry name" value="Clavaminate synthase-like"/>
    <property type="match status" value="1"/>
</dbReference>
<evidence type="ECO:0000259" key="1">
    <source>
        <dbReference type="PROSITE" id="PS51184"/>
    </source>
</evidence>
<feature type="domain" description="JmjC" evidence="1">
    <location>
        <begin position="169"/>
        <end position="319"/>
    </location>
</feature>
<dbReference type="AlphaFoldDB" id="A0A8K0TNT8"/>
<dbReference type="Gene3D" id="2.60.120.650">
    <property type="entry name" value="Cupin"/>
    <property type="match status" value="1"/>
</dbReference>
<keyword evidence="3" id="KW-1185">Reference proteome</keyword>
<dbReference type="InterPro" id="IPR003347">
    <property type="entry name" value="JmjC_dom"/>
</dbReference>
<evidence type="ECO:0000313" key="3">
    <source>
        <dbReference type="Proteomes" id="UP000813385"/>
    </source>
</evidence>
<sequence>MRNHSVSPVKSIATPFDNVDVPRFREENFEPGLPLRFQGRANSPQSAGALSKWFSQAEGQSSQGFSSFMNQFGSHVFPYELTMPSIDGAKGEANPVALFLDWLTTTSNPMDAVMAGILRAAMTQVEDASEARFIVFEAPLLLMLKASEFNAQTATKLTQLYIAQSQISDLPALLQDDLSTPRLVREVGKGDVYSSSIWIGLEPTFTSLHRDPNPNLFLQLLNGKTVRLMPPRIGEQLYREVQTRLGRAGSSRIRGLEMMDGPERVMLSAAVWGSDAPSDCVEAELDAGDALFIPKGWWHSVKSTHRDGRLNASANWWFR</sequence>
<accession>A0A8K0TNT8</accession>
<organism evidence="2 3">
    <name type="scientific">Plectosphaerella cucumerina</name>
    <dbReference type="NCBI Taxonomy" id="40658"/>
    <lineage>
        <taxon>Eukaryota</taxon>
        <taxon>Fungi</taxon>
        <taxon>Dikarya</taxon>
        <taxon>Ascomycota</taxon>
        <taxon>Pezizomycotina</taxon>
        <taxon>Sordariomycetes</taxon>
        <taxon>Hypocreomycetidae</taxon>
        <taxon>Glomerellales</taxon>
        <taxon>Plectosphaerellaceae</taxon>
        <taxon>Plectosphaerella</taxon>
    </lineage>
</organism>
<name>A0A8K0TNT8_9PEZI</name>
<dbReference type="Pfam" id="PF13621">
    <property type="entry name" value="Cupin_8"/>
    <property type="match status" value="1"/>
</dbReference>
<dbReference type="OrthoDB" id="263283at2759"/>
<gene>
    <name evidence="2" type="ORF">B0T11DRAFT_303511</name>
</gene>
<dbReference type="PROSITE" id="PS51184">
    <property type="entry name" value="JMJC"/>
    <property type="match status" value="1"/>
</dbReference>
<dbReference type="EMBL" id="JAGPXD010000001">
    <property type="protein sequence ID" value="KAH7375280.1"/>
    <property type="molecule type" value="Genomic_DNA"/>
</dbReference>